<keyword evidence="5" id="KW-0694">RNA-binding</keyword>
<dbReference type="CDD" id="cd00364">
    <property type="entry name" value="Ribosomal_uS17"/>
    <property type="match status" value="1"/>
</dbReference>
<name>A0A1F5DFP2_9BACT</name>
<organism evidence="6 7">
    <name type="scientific">Candidatus Beckwithbacteria bacterium RBG_13_35_6</name>
    <dbReference type="NCBI Taxonomy" id="1797456"/>
    <lineage>
        <taxon>Bacteria</taxon>
        <taxon>Candidatus Beckwithiibacteriota</taxon>
    </lineage>
</organism>
<proteinExistence type="inferred from homology"/>
<dbReference type="SUPFAM" id="SSF50249">
    <property type="entry name" value="Nucleic acid-binding proteins"/>
    <property type="match status" value="1"/>
</dbReference>
<keyword evidence="3 4" id="KW-0687">Ribonucleoprotein</keyword>
<dbReference type="AlphaFoldDB" id="A0A1F5DFP2"/>
<protein>
    <recommendedName>
        <fullName evidence="5">30S ribosomal protein S17</fullName>
    </recommendedName>
</protein>
<dbReference type="GO" id="GO:0019843">
    <property type="term" value="F:rRNA binding"/>
    <property type="evidence" value="ECO:0007669"/>
    <property type="project" value="UniProtKB-KW"/>
</dbReference>
<dbReference type="PANTHER" id="PTHR10744:SF1">
    <property type="entry name" value="SMALL RIBOSOMAL SUBUNIT PROTEIN US17M"/>
    <property type="match status" value="1"/>
</dbReference>
<dbReference type="EMBL" id="MEZJ01000024">
    <property type="protein sequence ID" value="OGD53935.1"/>
    <property type="molecule type" value="Genomic_DNA"/>
</dbReference>
<evidence type="ECO:0000256" key="5">
    <source>
        <dbReference type="RuleBase" id="RU003873"/>
    </source>
</evidence>
<dbReference type="Pfam" id="PF00366">
    <property type="entry name" value="Ribosomal_S17"/>
    <property type="match status" value="1"/>
</dbReference>
<dbReference type="PRINTS" id="PR00973">
    <property type="entry name" value="RIBOSOMALS17"/>
</dbReference>
<dbReference type="Gene3D" id="2.40.50.140">
    <property type="entry name" value="Nucleic acid-binding proteins"/>
    <property type="match status" value="1"/>
</dbReference>
<dbReference type="GO" id="GO:1990904">
    <property type="term" value="C:ribonucleoprotein complex"/>
    <property type="evidence" value="ECO:0007669"/>
    <property type="project" value="UniProtKB-KW"/>
</dbReference>
<keyword evidence="5" id="KW-0699">rRNA-binding</keyword>
<comment type="caution">
    <text evidence="6">The sequence shown here is derived from an EMBL/GenBank/DDBJ whole genome shotgun (WGS) entry which is preliminary data.</text>
</comment>
<keyword evidence="2 4" id="KW-0689">Ribosomal protein</keyword>
<comment type="function">
    <text evidence="5">One of the primary rRNA binding proteins, it binds specifically to the 5'-end of 16S ribosomal.</text>
</comment>
<dbReference type="InterPro" id="IPR000266">
    <property type="entry name" value="Ribosomal_uS17"/>
</dbReference>
<dbReference type="GO" id="GO:0006412">
    <property type="term" value="P:translation"/>
    <property type="evidence" value="ECO:0007669"/>
    <property type="project" value="InterPro"/>
</dbReference>
<evidence type="ECO:0000313" key="6">
    <source>
        <dbReference type="EMBL" id="OGD53935.1"/>
    </source>
</evidence>
<dbReference type="GO" id="GO:0005840">
    <property type="term" value="C:ribosome"/>
    <property type="evidence" value="ECO:0007669"/>
    <property type="project" value="UniProtKB-KW"/>
</dbReference>
<evidence type="ECO:0000256" key="4">
    <source>
        <dbReference type="RuleBase" id="RU003872"/>
    </source>
</evidence>
<accession>A0A1F5DFP2</accession>
<evidence type="ECO:0000313" key="7">
    <source>
        <dbReference type="Proteomes" id="UP000178758"/>
    </source>
</evidence>
<comment type="similarity">
    <text evidence="1 4">Belongs to the universal ribosomal protein uS17 family.</text>
</comment>
<dbReference type="PROSITE" id="PS00056">
    <property type="entry name" value="RIBOSOMAL_S17"/>
    <property type="match status" value="1"/>
</dbReference>
<gene>
    <name evidence="6" type="ORF">A3J78_01610</name>
</gene>
<dbReference type="PANTHER" id="PTHR10744">
    <property type="entry name" value="40S RIBOSOMAL PROTEIN S11 FAMILY MEMBER"/>
    <property type="match status" value="1"/>
</dbReference>
<sequence length="63" mass="7662">MQKTAKVLVERLWKHPFYQKRVKRSKHYLVQDDLGVKSGDKVIIQECRPVSKRKRFRIIKVIR</sequence>
<dbReference type="GO" id="GO:0003735">
    <property type="term" value="F:structural constituent of ribosome"/>
    <property type="evidence" value="ECO:0007669"/>
    <property type="project" value="InterPro"/>
</dbReference>
<dbReference type="InterPro" id="IPR019979">
    <property type="entry name" value="Ribosomal_uS17_CS"/>
</dbReference>
<evidence type="ECO:0000256" key="1">
    <source>
        <dbReference type="ARBA" id="ARBA00010254"/>
    </source>
</evidence>
<dbReference type="Proteomes" id="UP000178758">
    <property type="component" value="Unassembled WGS sequence"/>
</dbReference>
<evidence type="ECO:0000256" key="2">
    <source>
        <dbReference type="ARBA" id="ARBA00022980"/>
    </source>
</evidence>
<reference evidence="6 7" key="1">
    <citation type="journal article" date="2016" name="Nat. Commun.">
        <title>Thousands of microbial genomes shed light on interconnected biogeochemical processes in an aquifer system.</title>
        <authorList>
            <person name="Anantharaman K."/>
            <person name="Brown C.T."/>
            <person name="Hug L.A."/>
            <person name="Sharon I."/>
            <person name="Castelle C.J."/>
            <person name="Probst A.J."/>
            <person name="Thomas B.C."/>
            <person name="Singh A."/>
            <person name="Wilkins M.J."/>
            <person name="Karaoz U."/>
            <person name="Brodie E.L."/>
            <person name="Williams K.H."/>
            <person name="Hubbard S.S."/>
            <person name="Banfield J.F."/>
        </authorList>
    </citation>
    <scope>NUCLEOTIDE SEQUENCE [LARGE SCALE GENOMIC DNA]</scope>
</reference>
<dbReference type="InterPro" id="IPR012340">
    <property type="entry name" value="NA-bd_OB-fold"/>
</dbReference>
<evidence type="ECO:0000256" key="3">
    <source>
        <dbReference type="ARBA" id="ARBA00023274"/>
    </source>
</evidence>